<comment type="caution">
    <text evidence="1">The sequence shown here is derived from an EMBL/GenBank/DDBJ whole genome shotgun (WGS) entry which is preliminary data.</text>
</comment>
<organism evidence="1 2">
    <name type="scientific">Candidatus Amesbacteria bacterium RIFCSPLOWO2_01_FULL_48_25</name>
    <dbReference type="NCBI Taxonomy" id="1797259"/>
    <lineage>
        <taxon>Bacteria</taxon>
        <taxon>Candidatus Amesiibacteriota</taxon>
    </lineage>
</organism>
<accession>A0A1F4ZDT7</accession>
<dbReference type="Proteomes" id="UP000177080">
    <property type="component" value="Unassembled WGS sequence"/>
</dbReference>
<evidence type="ECO:0000313" key="1">
    <source>
        <dbReference type="EMBL" id="OGD04388.1"/>
    </source>
</evidence>
<protein>
    <submittedName>
        <fullName evidence="1">Uncharacterized protein</fullName>
    </submittedName>
</protein>
<proteinExistence type="predicted"/>
<dbReference type="STRING" id="1797259.A2989_05145"/>
<evidence type="ECO:0000313" key="2">
    <source>
        <dbReference type="Proteomes" id="UP000177080"/>
    </source>
</evidence>
<dbReference type="EMBL" id="MEXN01000001">
    <property type="protein sequence ID" value="OGD04388.1"/>
    <property type="molecule type" value="Genomic_DNA"/>
</dbReference>
<sequence>MAERPRIVTTTFDKSPNVHVVAVAPDNPREIYKHYAVQGITVGELLTPVKRGGIVYQLAKLIKNGQEIGEIEFRY</sequence>
<reference evidence="1 2" key="1">
    <citation type="journal article" date="2016" name="Nat. Commun.">
        <title>Thousands of microbial genomes shed light on interconnected biogeochemical processes in an aquifer system.</title>
        <authorList>
            <person name="Anantharaman K."/>
            <person name="Brown C.T."/>
            <person name="Hug L.A."/>
            <person name="Sharon I."/>
            <person name="Castelle C.J."/>
            <person name="Probst A.J."/>
            <person name="Thomas B.C."/>
            <person name="Singh A."/>
            <person name="Wilkins M.J."/>
            <person name="Karaoz U."/>
            <person name="Brodie E.L."/>
            <person name="Williams K.H."/>
            <person name="Hubbard S.S."/>
            <person name="Banfield J.F."/>
        </authorList>
    </citation>
    <scope>NUCLEOTIDE SEQUENCE [LARGE SCALE GENOMIC DNA]</scope>
</reference>
<gene>
    <name evidence="1" type="ORF">A2989_05145</name>
</gene>
<name>A0A1F4ZDT7_9BACT</name>
<dbReference type="AlphaFoldDB" id="A0A1F4ZDT7"/>